<evidence type="ECO:0000256" key="3">
    <source>
        <dbReference type="ARBA" id="ARBA00022776"/>
    </source>
</evidence>
<dbReference type="GO" id="GO:0045842">
    <property type="term" value="P:positive regulation of mitotic metaphase/anaphase transition"/>
    <property type="evidence" value="ECO:0007669"/>
    <property type="project" value="TreeGrafter"/>
</dbReference>
<keyword evidence="3" id="KW-0498">Mitosis</keyword>
<evidence type="ECO:0008006" key="11">
    <source>
        <dbReference type="Google" id="ProtNLM"/>
    </source>
</evidence>
<feature type="compositionally biased region" description="Basic and acidic residues" evidence="8">
    <location>
        <begin position="671"/>
        <end position="680"/>
    </location>
</feature>
<dbReference type="Pfam" id="PF13176">
    <property type="entry name" value="TPR_7"/>
    <property type="match status" value="1"/>
</dbReference>
<feature type="repeat" description="TPR" evidence="7">
    <location>
        <begin position="576"/>
        <end position="609"/>
    </location>
</feature>
<evidence type="ECO:0000256" key="8">
    <source>
        <dbReference type="SAM" id="MobiDB-lite"/>
    </source>
</evidence>
<keyword evidence="1" id="KW-0132">Cell division</keyword>
<dbReference type="PANTHER" id="PTHR12558">
    <property type="entry name" value="CELL DIVISION CYCLE 16,23,27"/>
    <property type="match status" value="1"/>
</dbReference>
<proteinExistence type="predicted"/>
<name>A0AA39HFA8_9BILA</name>
<dbReference type="GO" id="GO:0031145">
    <property type="term" value="P:anaphase-promoting complex-dependent catabolic process"/>
    <property type="evidence" value="ECO:0007669"/>
    <property type="project" value="TreeGrafter"/>
</dbReference>
<dbReference type="PROSITE" id="PS50005">
    <property type="entry name" value="TPR"/>
    <property type="match status" value="3"/>
</dbReference>
<dbReference type="Proteomes" id="UP001175271">
    <property type="component" value="Unassembled WGS sequence"/>
</dbReference>
<dbReference type="GO" id="GO:0005680">
    <property type="term" value="C:anaphase-promoting complex"/>
    <property type="evidence" value="ECO:0007669"/>
    <property type="project" value="TreeGrafter"/>
</dbReference>
<dbReference type="PANTHER" id="PTHR12558:SF9">
    <property type="entry name" value="CELL DIVISION CYCLE PROTEIN 16 HOMOLOG"/>
    <property type="match status" value="1"/>
</dbReference>
<feature type="repeat" description="TPR" evidence="7">
    <location>
        <begin position="542"/>
        <end position="575"/>
    </location>
</feature>
<keyword evidence="4" id="KW-0833">Ubl conjugation pathway</keyword>
<evidence type="ECO:0000313" key="10">
    <source>
        <dbReference type="Proteomes" id="UP001175271"/>
    </source>
</evidence>
<evidence type="ECO:0000256" key="4">
    <source>
        <dbReference type="ARBA" id="ARBA00022786"/>
    </source>
</evidence>
<evidence type="ECO:0000256" key="6">
    <source>
        <dbReference type="ARBA" id="ARBA00023306"/>
    </source>
</evidence>
<sequence>MTGRRTVSGTGGLRRAPSLQDRLLNSPRQCSTATPFKTLPKHPIDVTPGPSTQHALRADSFDTPGGKFADGIEETSQRLVDEYLKNSQHKTAIFWARKRLTIKEARNNNTPVADKAEYLRTLCACKDWGRIIAFVECHKLYREHLIFVYFYFSGLYNLKRFQDVLSFRFGHMIEFPGIPATTTESDQHVFWSRIDQQSEEDKIKLDAIQKDINLVPSLLVVLGKTYVIMQNRKAAGSCYRICLEYDILNVEAAQELIRHKLQTPAEILDILNRGVEHRSLSPAESQLFEMVKLLVAEVNLNEEQNYPDSEIKEAFYKCPTTRATAACELFRRGEVERAYHITYELMKEEGPVGLGLLVHIGTLVQLKKKEELYTLSHRLIEMNPEDEVAWYAVGCYFHIVEDRRDAKTYLDKCTGMNPSFGEAWIMFGHILTSESEHEHALNCYQRAARLLEHAFEPQLYIGLEHSYANNVTVATGHLQVAASISASHPIVIQEQAVLMYNQERYAEAYDLLVQALCTVTGWEEEGLNLRQLLSYNYDTFWEPLIQNLGHVARRMGKYDEAIACHKKSLLMCPKNVEALSALSLCYGSQSEIQEAMHYVHQALVQAPRDQILKQCLDEYMTESQDLDKILYSKVDRSDELDMTTVDEMLRQMRAEMESVSIKKPVNLSREGTSRAPEKRDAPRRRSSQRTSTSRQYNTRSHARAAASNDLDEMET</sequence>
<feature type="repeat" description="TPR" evidence="7">
    <location>
        <begin position="421"/>
        <end position="454"/>
    </location>
</feature>
<keyword evidence="2" id="KW-0677">Repeat</keyword>
<reference evidence="9" key="1">
    <citation type="submission" date="2023-06" db="EMBL/GenBank/DDBJ databases">
        <title>Genomic analysis of the entomopathogenic nematode Steinernema hermaphroditum.</title>
        <authorList>
            <person name="Schwarz E.M."/>
            <person name="Heppert J.K."/>
            <person name="Baniya A."/>
            <person name="Schwartz H.T."/>
            <person name="Tan C.-H."/>
            <person name="Antoshechkin I."/>
            <person name="Sternberg P.W."/>
            <person name="Goodrich-Blair H."/>
            <person name="Dillman A.R."/>
        </authorList>
    </citation>
    <scope>NUCLEOTIDE SEQUENCE</scope>
    <source>
        <strain evidence="9">PS9179</strain>
        <tissue evidence="9">Whole animal</tissue>
    </source>
</reference>
<keyword evidence="5 7" id="KW-0802">TPR repeat</keyword>
<evidence type="ECO:0000256" key="1">
    <source>
        <dbReference type="ARBA" id="ARBA00022618"/>
    </source>
</evidence>
<dbReference type="AlphaFoldDB" id="A0AA39HFA8"/>
<comment type="caution">
    <text evidence="9">The sequence shown here is derived from an EMBL/GenBank/DDBJ whole genome shotgun (WGS) entry which is preliminary data.</text>
</comment>
<feature type="compositionally biased region" description="Low complexity" evidence="8">
    <location>
        <begin position="688"/>
        <end position="699"/>
    </location>
</feature>
<dbReference type="InterPro" id="IPR011990">
    <property type="entry name" value="TPR-like_helical_dom_sf"/>
</dbReference>
<dbReference type="InterPro" id="IPR019734">
    <property type="entry name" value="TPR_rpt"/>
</dbReference>
<organism evidence="9 10">
    <name type="scientific">Steinernema hermaphroditum</name>
    <dbReference type="NCBI Taxonomy" id="289476"/>
    <lineage>
        <taxon>Eukaryota</taxon>
        <taxon>Metazoa</taxon>
        <taxon>Ecdysozoa</taxon>
        <taxon>Nematoda</taxon>
        <taxon>Chromadorea</taxon>
        <taxon>Rhabditida</taxon>
        <taxon>Tylenchina</taxon>
        <taxon>Panagrolaimomorpha</taxon>
        <taxon>Strongyloidoidea</taxon>
        <taxon>Steinernematidae</taxon>
        <taxon>Steinernema</taxon>
    </lineage>
</organism>
<keyword evidence="10" id="KW-1185">Reference proteome</keyword>
<evidence type="ECO:0000256" key="2">
    <source>
        <dbReference type="ARBA" id="ARBA00022737"/>
    </source>
</evidence>
<dbReference type="EMBL" id="JAUCMV010000004">
    <property type="protein sequence ID" value="KAK0404249.1"/>
    <property type="molecule type" value="Genomic_DNA"/>
</dbReference>
<evidence type="ECO:0000256" key="5">
    <source>
        <dbReference type="ARBA" id="ARBA00022803"/>
    </source>
</evidence>
<dbReference type="Gene3D" id="1.25.40.10">
    <property type="entry name" value="Tetratricopeptide repeat domain"/>
    <property type="match status" value="1"/>
</dbReference>
<dbReference type="GO" id="GO:0016567">
    <property type="term" value="P:protein ubiquitination"/>
    <property type="evidence" value="ECO:0007669"/>
    <property type="project" value="TreeGrafter"/>
</dbReference>
<gene>
    <name evidence="9" type="ORF">QR680_017363</name>
</gene>
<keyword evidence="6" id="KW-0131">Cell cycle</keyword>
<evidence type="ECO:0000256" key="7">
    <source>
        <dbReference type="PROSITE-ProRule" id="PRU00339"/>
    </source>
</evidence>
<dbReference type="SUPFAM" id="SSF48452">
    <property type="entry name" value="TPR-like"/>
    <property type="match status" value="1"/>
</dbReference>
<accession>A0AA39HFA8</accession>
<protein>
    <recommendedName>
        <fullName evidence="11">Cdc23 domain-containing protein</fullName>
    </recommendedName>
</protein>
<dbReference type="GO" id="GO:0005737">
    <property type="term" value="C:cytoplasm"/>
    <property type="evidence" value="ECO:0007669"/>
    <property type="project" value="TreeGrafter"/>
</dbReference>
<dbReference type="GO" id="GO:0051301">
    <property type="term" value="P:cell division"/>
    <property type="evidence" value="ECO:0007669"/>
    <property type="project" value="UniProtKB-KW"/>
</dbReference>
<evidence type="ECO:0000313" key="9">
    <source>
        <dbReference type="EMBL" id="KAK0404249.1"/>
    </source>
</evidence>
<dbReference type="SMART" id="SM00028">
    <property type="entry name" value="TPR"/>
    <property type="match status" value="5"/>
</dbReference>
<feature type="region of interest" description="Disordered" evidence="8">
    <location>
        <begin position="656"/>
        <end position="715"/>
    </location>
</feature>